<reference evidence="2 3" key="2">
    <citation type="journal article" date="2014" name="BMC Genomics">
        <title>An improved genome of the model marine alga Ostreococcus tauri unfolds by assessing Illumina de novo assemblies.</title>
        <authorList>
            <person name="Blanc-Mathieu R."/>
            <person name="Verhelst B."/>
            <person name="Derelle E."/>
            <person name="Rombauts S."/>
            <person name="Bouget F.Y."/>
            <person name="Carre I."/>
            <person name="Chateau A."/>
            <person name="Eyre-Walker A."/>
            <person name="Grimsley N."/>
            <person name="Moreau H."/>
            <person name="Piegu B."/>
            <person name="Rivals E."/>
            <person name="Schackwitz W."/>
            <person name="Van de Peer Y."/>
            <person name="Piganeau G."/>
        </authorList>
    </citation>
    <scope>NUCLEOTIDE SEQUENCE [LARGE SCALE GENOMIC DNA]</scope>
    <source>
        <strain evidence="3">OTTH 0595 / CCAP 157/2 / RCC745</strain>
    </source>
</reference>
<organism evidence="2 3">
    <name type="scientific">Ostreococcus tauri</name>
    <name type="common">Marine green alga</name>
    <dbReference type="NCBI Taxonomy" id="70448"/>
    <lineage>
        <taxon>Eukaryota</taxon>
        <taxon>Viridiplantae</taxon>
        <taxon>Chlorophyta</taxon>
        <taxon>Mamiellophyceae</taxon>
        <taxon>Mamiellales</taxon>
        <taxon>Bathycoccaceae</taxon>
        <taxon>Ostreococcus</taxon>
    </lineage>
</organism>
<evidence type="ECO:0000313" key="3">
    <source>
        <dbReference type="Proteomes" id="UP000009170"/>
    </source>
</evidence>
<sequence>MATMESLTGSEAYGFGFVPPVISAFARGGWRRGRVLSATDVRAPMDGGPDVIVDDVGAVASAEETAIRRLNRAMMRAWRDGDVDANGGYVPEPDAPWRRAACDLEGDLRTPRARVTPPSDAARARERRCVHRIMDMLDEDLPACVPALSMMQRLAPNPDALEAFVDDMERRFRARALPTVDVLGRRLVHRWRLFLIVAIVASVGAGVGVVHASRAAYARVFAPR</sequence>
<evidence type="ECO:0000313" key="2">
    <source>
        <dbReference type="EMBL" id="CEF99284.1"/>
    </source>
</evidence>
<keyword evidence="1" id="KW-0472">Membrane</keyword>
<dbReference type="RefSeq" id="XP_022839745.1">
    <property type="nucleotide sequence ID" value="XM_022983103.1"/>
</dbReference>
<keyword evidence="1" id="KW-1133">Transmembrane helix</keyword>
<dbReference type="OrthoDB" id="10511874at2759"/>
<name>A0A090MAY7_OSTTA</name>
<dbReference type="AlphaFoldDB" id="A0A090MAY7"/>
<dbReference type="Proteomes" id="UP000009170">
    <property type="component" value="Unassembled WGS sequence"/>
</dbReference>
<keyword evidence="3" id="KW-1185">Reference proteome</keyword>
<dbReference type="InParanoid" id="A0A090MAY7"/>
<evidence type="ECO:0000256" key="1">
    <source>
        <dbReference type="SAM" id="Phobius"/>
    </source>
</evidence>
<gene>
    <name evidence="2" type="ORF">OT_ostta10g00560</name>
</gene>
<protein>
    <submittedName>
        <fullName evidence="2">Nucleotide-binding, alpha-beta plait</fullName>
    </submittedName>
</protein>
<reference evidence="3" key="1">
    <citation type="journal article" date="2006" name="Proc. Natl. Acad. Sci. U.S.A.">
        <title>Genome analysis of the smallest free-living eukaryote Ostreococcus tauri unveils many unique features.</title>
        <authorList>
            <person name="Derelle E."/>
            <person name="Ferraz C."/>
            <person name="Rombauts S."/>
            <person name="Rouze P."/>
            <person name="Worden A.Z."/>
            <person name="Robbens S."/>
            <person name="Partensky F."/>
            <person name="Degroeve S."/>
            <person name="Echeynie S."/>
            <person name="Cooke R."/>
            <person name="Saeys Y."/>
            <person name="Wuyts J."/>
            <person name="Jabbari K."/>
            <person name="Bowler C."/>
            <person name="Panaud O."/>
            <person name="Piegu B."/>
            <person name="Ball S.G."/>
            <person name="Ral J.-P."/>
            <person name="Bouget F.-Y."/>
            <person name="Piganeau G."/>
            <person name="De Baets B."/>
            <person name="Picard A."/>
            <person name="Delseny M."/>
            <person name="Demaille J."/>
            <person name="Van de Peer Y."/>
            <person name="Moreau H."/>
        </authorList>
    </citation>
    <scope>NUCLEOTIDE SEQUENCE [LARGE SCALE GENOMIC DNA]</scope>
    <source>
        <strain evidence="3">OTTH 0595 / CCAP 157/2 / RCC745</strain>
    </source>
</reference>
<accession>A0A090MAY7</accession>
<dbReference type="GeneID" id="34946174"/>
<dbReference type="EMBL" id="CAID01000010">
    <property type="protein sequence ID" value="CEF99284.1"/>
    <property type="molecule type" value="Genomic_DNA"/>
</dbReference>
<comment type="caution">
    <text evidence="2">The sequence shown here is derived from an EMBL/GenBank/DDBJ whole genome shotgun (WGS) entry which is preliminary data.</text>
</comment>
<keyword evidence="1" id="KW-0812">Transmembrane</keyword>
<feature type="transmembrane region" description="Helical" evidence="1">
    <location>
        <begin position="193"/>
        <end position="217"/>
    </location>
</feature>
<proteinExistence type="predicted"/>
<dbReference type="KEGG" id="ota:OT_ostta10g00560"/>